<dbReference type="PANTHER" id="PTHR26450">
    <property type="entry name" value="OLFACTORY RECEPTOR 56B1-RELATED"/>
    <property type="match status" value="1"/>
</dbReference>
<evidence type="ECO:0000256" key="7">
    <source>
        <dbReference type="ARBA" id="ARBA00023040"/>
    </source>
</evidence>
<comment type="similarity">
    <text evidence="11">Belongs to the G-protein coupled receptor 1 family.</text>
</comment>
<dbReference type="FunFam" id="1.20.1070.10:FF:000006">
    <property type="entry name" value="Olfactory receptor"/>
    <property type="match status" value="1"/>
</dbReference>
<dbReference type="CDD" id="cd15953">
    <property type="entry name" value="7tmA_OR52P-like"/>
    <property type="match status" value="1"/>
</dbReference>
<feature type="transmembrane region" description="Helical" evidence="12">
    <location>
        <begin position="777"/>
        <end position="809"/>
    </location>
</feature>
<keyword evidence="9 11" id="KW-0675">Receptor</keyword>
<feature type="transmembrane region" description="Helical" evidence="12">
    <location>
        <begin position="302"/>
        <end position="323"/>
    </location>
</feature>
<evidence type="ECO:0000256" key="10">
    <source>
        <dbReference type="ARBA" id="ARBA00023224"/>
    </source>
</evidence>
<dbReference type="EMBL" id="JBBHLL010000279">
    <property type="protein sequence ID" value="KAK7807241.1"/>
    <property type="molecule type" value="Genomic_DNA"/>
</dbReference>
<dbReference type="GO" id="GO:0005886">
    <property type="term" value="C:plasma membrane"/>
    <property type="evidence" value="ECO:0007669"/>
    <property type="project" value="TreeGrafter"/>
</dbReference>
<dbReference type="CDD" id="cd15222">
    <property type="entry name" value="7tmA_OR51-like"/>
    <property type="match status" value="2"/>
</dbReference>
<keyword evidence="8 12" id="KW-0472">Membrane</keyword>
<feature type="transmembrane region" description="Helical" evidence="12">
    <location>
        <begin position="109"/>
        <end position="129"/>
    </location>
</feature>
<evidence type="ECO:0000256" key="1">
    <source>
        <dbReference type="ARBA" id="ARBA00002936"/>
    </source>
</evidence>
<dbReference type="FunFam" id="1.20.1070.10:FF:000002">
    <property type="entry name" value="Olfactory receptor"/>
    <property type="match status" value="2"/>
</dbReference>
<dbReference type="PROSITE" id="PS00237">
    <property type="entry name" value="G_PROTEIN_RECEP_F1_1"/>
    <property type="match status" value="3"/>
</dbReference>
<dbReference type="PRINTS" id="PR00237">
    <property type="entry name" value="GPCRRHODOPSN"/>
</dbReference>
<dbReference type="Pfam" id="PF13853">
    <property type="entry name" value="7tm_4"/>
    <property type="match status" value="3"/>
</dbReference>
<feature type="transmembrane region" description="Helical" evidence="12">
    <location>
        <begin position="682"/>
        <end position="701"/>
    </location>
</feature>
<feature type="domain" description="G-protein coupled receptors family 1 profile" evidence="13">
    <location>
        <begin position="622"/>
        <end position="872"/>
    </location>
</feature>
<dbReference type="InterPro" id="IPR000725">
    <property type="entry name" value="Olfact_rcpt"/>
</dbReference>
<feature type="transmembrane region" description="Helical" evidence="12">
    <location>
        <begin position="165"/>
        <end position="189"/>
    </location>
</feature>
<feature type="transmembrane region" description="Helical" evidence="12">
    <location>
        <begin position="335"/>
        <end position="358"/>
    </location>
</feature>
<accession>A0AAW0HZ08</accession>
<feature type="transmembrane region" description="Helical" evidence="12">
    <location>
        <begin position="513"/>
        <end position="536"/>
    </location>
</feature>
<feature type="transmembrane region" description="Helical" evidence="12">
    <location>
        <begin position="854"/>
        <end position="874"/>
    </location>
</feature>
<evidence type="ECO:0000256" key="6">
    <source>
        <dbReference type="ARBA" id="ARBA00022989"/>
    </source>
</evidence>
<dbReference type="GO" id="GO:0004984">
    <property type="term" value="F:olfactory receptor activity"/>
    <property type="evidence" value="ECO:0007669"/>
    <property type="project" value="InterPro"/>
</dbReference>
<dbReference type="Gene3D" id="1.20.1070.10">
    <property type="entry name" value="Rhodopsin 7-helix transmembrane proteins"/>
    <property type="match status" value="3"/>
</dbReference>
<feature type="domain" description="G-protein coupled receptors family 1 profile" evidence="13">
    <location>
        <begin position="9"/>
        <end position="260"/>
    </location>
</feature>
<evidence type="ECO:0000256" key="5">
    <source>
        <dbReference type="ARBA" id="ARBA00022725"/>
    </source>
</evidence>
<evidence type="ECO:0000256" key="3">
    <source>
        <dbReference type="ARBA" id="ARBA00022606"/>
    </source>
</evidence>
<feature type="transmembrane region" description="Helical" evidence="12">
    <location>
        <begin position="821"/>
        <end position="842"/>
    </location>
</feature>
<keyword evidence="4 11" id="KW-0812">Transmembrane</keyword>
<feature type="transmembrane region" description="Helical" evidence="12">
    <location>
        <begin position="642"/>
        <end position="670"/>
    </location>
</feature>
<gene>
    <name evidence="14" type="ORF">U0070_018232</name>
</gene>
<dbReference type="Proteomes" id="UP001488838">
    <property type="component" value="Unassembled WGS sequence"/>
</dbReference>
<comment type="caution">
    <text evidence="14">The sequence shown here is derived from an EMBL/GenBank/DDBJ whole genome shotgun (WGS) entry which is preliminary data.</text>
</comment>
<sequence>MAYISILLGNGTLLFLIKDDHNLHEPMYYFLGMLAATDLGVTLTTMPTVLGVLWLNHREIGHAACFSQAYFIHTLSIVESGVLLAMAYDRFIAIRNPLRYTTILTDTRVIQIGVGVFIRASLSIMPIIIRLHWFPYCRSHELSHAFCLHQDVIKLACADITFNRLYPIVAVFGMGLLDFLIICFSYILILKTAMSIASTEERTKALNTCVSHICCILVFYVTVVGLTFIHRFGKNIPHVVHITMSYICYLFPPFMNPIIFSIKTRQIQNSTLGFNMAVNVTCQHITSFFLVGVPGLETFHCWIGIPVCLLFVLTLLGNSIILVTIQLEPSLHQPMYFFLCMLAMNDMCLATSAALKMLGIFWFDAHWIDFDACLTQMYFIHTLCIMESAILVIMAFDRFVAICIPLHYASILTTSMVTKLGLAGLIRGVLMVLPCPLLIKRLPYYTKYIIHHAYCEHMAVVKLASANTLINRAYGISVAFSVITVDLGLIATSYVKILQAVFRLSSQNARSKALGTCAAHVCTMLVSYTPALFSFLTHRIGKKVPPSVHIIVASVYLLLPSAVNPVVYGVKTKKIRDRVIDLFFTHKKLSDKFVLTGFTGLEVYYIVFAIPFSTIYATVFLGNCMILHVIRTEQSLHQPMFYFLAMLALTDLCMGLSTVHTVLGILWGFVQDIGLDACIAQAYFIHALSCLESAVLLAMSFDRYIAICNPLRYSSILTNAKIVKIGVAIICRSSLLIPLGIRLKFLNYCRPHFLSHSFCLHQDLIRLACSDIRFNSFYALALVICTLLLDAMLILASYVMILYTVLAIASREERMKSLQTCVSHISAVLVFYIPIIGLTMVHRFGQHLSPLVQVLMGNIYILFPPLMNPIIYSIKTQQI</sequence>
<keyword evidence="6 12" id="KW-1133">Transmembrane helix</keyword>
<dbReference type="GO" id="GO:0004930">
    <property type="term" value="F:G protein-coupled receptor activity"/>
    <property type="evidence" value="ECO:0007669"/>
    <property type="project" value="UniProtKB-KW"/>
</dbReference>
<comment type="function">
    <text evidence="1">Odorant receptor.</text>
</comment>
<feature type="transmembrane region" description="Helical" evidence="12">
    <location>
        <begin position="210"/>
        <end position="233"/>
    </location>
</feature>
<evidence type="ECO:0000256" key="9">
    <source>
        <dbReference type="ARBA" id="ARBA00023170"/>
    </source>
</evidence>
<organism evidence="14 15">
    <name type="scientific">Myodes glareolus</name>
    <name type="common">Bank vole</name>
    <name type="synonym">Clethrionomys glareolus</name>
    <dbReference type="NCBI Taxonomy" id="447135"/>
    <lineage>
        <taxon>Eukaryota</taxon>
        <taxon>Metazoa</taxon>
        <taxon>Chordata</taxon>
        <taxon>Craniata</taxon>
        <taxon>Vertebrata</taxon>
        <taxon>Euteleostomi</taxon>
        <taxon>Mammalia</taxon>
        <taxon>Eutheria</taxon>
        <taxon>Euarchontoglires</taxon>
        <taxon>Glires</taxon>
        <taxon>Rodentia</taxon>
        <taxon>Myomorpha</taxon>
        <taxon>Muroidea</taxon>
        <taxon>Cricetidae</taxon>
        <taxon>Arvicolinae</taxon>
        <taxon>Myodes</taxon>
    </lineage>
</organism>
<feature type="transmembrane region" description="Helical" evidence="12">
    <location>
        <begin position="239"/>
        <end position="260"/>
    </location>
</feature>
<evidence type="ECO:0000256" key="11">
    <source>
        <dbReference type="RuleBase" id="RU000688"/>
    </source>
</evidence>
<evidence type="ECO:0000256" key="4">
    <source>
        <dbReference type="ARBA" id="ARBA00022692"/>
    </source>
</evidence>
<evidence type="ECO:0000259" key="13">
    <source>
        <dbReference type="PROSITE" id="PS50262"/>
    </source>
</evidence>
<evidence type="ECO:0000256" key="12">
    <source>
        <dbReference type="SAM" id="Phobius"/>
    </source>
</evidence>
<dbReference type="GO" id="GO:0071396">
    <property type="term" value="P:cellular response to lipid"/>
    <property type="evidence" value="ECO:0007669"/>
    <property type="project" value="UniProtKB-ARBA"/>
</dbReference>
<feature type="domain" description="G-protein coupled receptors family 1 profile" evidence="13">
    <location>
        <begin position="317"/>
        <end position="568"/>
    </location>
</feature>
<feature type="transmembrane region" description="Helical" evidence="12">
    <location>
        <begin position="589"/>
        <end position="607"/>
    </location>
</feature>
<name>A0AAW0HZ08_MYOGA</name>
<evidence type="ECO:0000313" key="14">
    <source>
        <dbReference type="EMBL" id="KAK7807241.1"/>
    </source>
</evidence>
<dbReference type="AlphaFoldDB" id="A0AAW0HZ08"/>
<protein>
    <recommendedName>
        <fullName evidence="13">G-protein coupled receptors family 1 profile domain-containing protein</fullName>
    </recommendedName>
</protein>
<feature type="transmembrane region" description="Helical" evidence="12">
    <location>
        <begin position="378"/>
        <end position="408"/>
    </location>
</feature>
<feature type="non-terminal residue" evidence="14">
    <location>
        <position position="879"/>
    </location>
</feature>
<evidence type="ECO:0000256" key="8">
    <source>
        <dbReference type="ARBA" id="ARBA00023136"/>
    </source>
</evidence>
<keyword evidence="7 11" id="KW-0297">G-protein coupled receptor</keyword>
<keyword evidence="10 11" id="KW-0807">Transducer</keyword>
<proteinExistence type="inferred from homology"/>
<keyword evidence="15" id="KW-1185">Reference proteome</keyword>
<comment type="subcellular location">
    <subcellularLocation>
        <location evidence="2">Membrane</location>
        <topology evidence="2">Multi-pass membrane protein</topology>
    </subcellularLocation>
</comment>
<feature type="transmembrane region" description="Helical" evidence="12">
    <location>
        <begin position="473"/>
        <end position="492"/>
    </location>
</feature>
<keyword evidence="5" id="KW-0552">Olfaction</keyword>
<dbReference type="SUPFAM" id="SSF81321">
    <property type="entry name" value="Family A G protein-coupled receptor-like"/>
    <property type="match status" value="3"/>
</dbReference>
<dbReference type="InterPro" id="IPR017452">
    <property type="entry name" value="GPCR_Rhodpsn_7TM"/>
</dbReference>
<feature type="transmembrane region" description="Helical" evidence="12">
    <location>
        <begin position="28"/>
        <end position="50"/>
    </location>
</feature>
<dbReference type="PROSITE" id="PS50262">
    <property type="entry name" value="G_PROTEIN_RECEP_F1_2"/>
    <property type="match status" value="3"/>
</dbReference>
<evidence type="ECO:0000256" key="2">
    <source>
        <dbReference type="ARBA" id="ARBA00004141"/>
    </source>
</evidence>
<dbReference type="InterPro" id="IPR050402">
    <property type="entry name" value="OR51/52/56-like"/>
</dbReference>
<feature type="transmembrane region" description="Helical" evidence="12">
    <location>
        <begin position="548"/>
        <end position="568"/>
    </location>
</feature>
<reference evidence="14 15" key="1">
    <citation type="journal article" date="2023" name="bioRxiv">
        <title>Conserved and derived expression patterns and positive selection on dental genes reveal complex evolutionary context of ever-growing rodent molars.</title>
        <authorList>
            <person name="Calamari Z.T."/>
            <person name="Song A."/>
            <person name="Cohen E."/>
            <person name="Akter M."/>
            <person name="Roy R.D."/>
            <person name="Hallikas O."/>
            <person name="Christensen M.M."/>
            <person name="Li P."/>
            <person name="Marangoni P."/>
            <person name="Jernvall J."/>
            <person name="Klein O.D."/>
        </authorList>
    </citation>
    <scope>NUCLEOTIDE SEQUENCE [LARGE SCALE GENOMIC DNA]</scope>
    <source>
        <strain evidence="14">V071</strain>
    </source>
</reference>
<feature type="transmembrane region" description="Helical" evidence="12">
    <location>
        <begin position="272"/>
        <end position="296"/>
    </location>
</feature>
<evidence type="ECO:0000313" key="15">
    <source>
        <dbReference type="Proteomes" id="UP001488838"/>
    </source>
</evidence>
<dbReference type="PANTHER" id="PTHR26450:SF59">
    <property type="entry name" value="OLFACTORY RECEPTOR"/>
    <property type="match status" value="1"/>
</dbReference>
<dbReference type="PRINTS" id="PR00245">
    <property type="entry name" value="OLFACTORYR"/>
</dbReference>
<dbReference type="InterPro" id="IPR000276">
    <property type="entry name" value="GPCR_Rhodpsn"/>
</dbReference>
<keyword evidence="3" id="KW-0716">Sensory transduction</keyword>
<feature type="transmembrane region" description="Helical" evidence="12">
    <location>
        <begin position="70"/>
        <end position="88"/>
    </location>
</feature>